<dbReference type="RefSeq" id="WP_048091542.1">
    <property type="nucleotide sequence ID" value="NZ_JMIY01000005.1"/>
</dbReference>
<dbReference type="SUPFAM" id="SSF48208">
    <property type="entry name" value="Six-hairpin glycosidases"/>
    <property type="match status" value="1"/>
</dbReference>
<dbReference type="EMBL" id="JMIY01000005">
    <property type="protein sequence ID" value="KCZ71535.1"/>
    <property type="molecule type" value="Genomic_DNA"/>
</dbReference>
<dbReference type="InterPro" id="IPR036249">
    <property type="entry name" value="Thioredoxin-like_sf"/>
</dbReference>
<dbReference type="InterPro" id="IPR008928">
    <property type="entry name" value="6-hairpin_glycosidase_sf"/>
</dbReference>
<dbReference type="SUPFAM" id="SSF52833">
    <property type="entry name" value="Thioredoxin-like"/>
    <property type="match status" value="1"/>
</dbReference>
<dbReference type="AlphaFoldDB" id="A0A062V833"/>
<keyword evidence="3" id="KW-1185">Reference proteome</keyword>
<dbReference type="Proteomes" id="UP000027153">
    <property type="component" value="Unassembled WGS sequence"/>
</dbReference>
<dbReference type="Gene3D" id="3.40.30.10">
    <property type="entry name" value="Glutaredoxin"/>
    <property type="match status" value="1"/>
</dbReference>
<evidence type="ECO:0000259" key="1">
    <source>
        <dbReference type="Pfam" id="PF03190"/>
    </source>
</evidence>
<dbReference type="Gene3D" id="1.50.10.10">
    <property type="match status" value="1"/>
</dbReference>
<dbReference type="Gene3D" id="1.50.10.20">
    <property type="match status" value="1"/>
</dbReference>
<dbReference type="Pfam" id="PF03190">
    <property type="entry name" value="Thioredox_DsbH"/>
    <property type="match status" value="1"/>
</dbReference>
<protein>
    <submittedName>
        <fullName evidence="2">Thioredoxin domain-containing protein</fullName>
    </submittedName>
</protein>
<sequence length="702" mass="80768">MIYKTEQPEVERKPNRLIYEKNPYLLQHAYNPVDWYPWGQEAFEKAKKEDKPIFLSIGYSTCHWCHVMERESYDDEEVARLINDAFVSIKVDREERPDIDSTYMRACQALIGSGGWPLNIILTPDKKPFFAATYIPKESIFGRTGMLELIPRIKDLWEKNRDEVEKTAMKVTSSIREVYRGKPGEELDKDVFNMAYEQLLTMFDEQHGGFDDAPKFPTPHNLQFLLRYWRRTRDIIALRMVERTLTGMRMGGIYDHIGFGFHRYSTDSKWLVPHFEKMLYDQALIAMAYIEAYQATKDEEYGRAAREIFTYVLRDMTSPEGGFYSGEDADSEGVEGKFYVWTENEIRTVLGEESDLVKRIFNIEEEGNFREEGRLTGKNILHLTGSLSEIASDLKVPVDKLQKLLDDARLKLFTARERRIHPGKDDKILVDWNGFMIAALSKGAQVFNEPAYADAAQRAADFILENMHDSRGRLYHRYRDGELAVPAFLDDYTSLIWGLIELYETTFKVRYLQTALDLTTDQITHFWDNEHLGFYLTADDAEEVIVRKKQIYDGALPSGNSVAMLNLLRLGRMTANPELEMMAMQIGQAFSHSIQQVPSGYTQFMVALDFAIGPASEVVITGDSQANDTKAMLAALRQEFIPDKIVVFRPGEIELPEIIRLVEYTRYLSSTDGRATAYVCQNYSCKLPTTDTGKMLELLTTP</sequence>
<dbReference type="InterPro" id="IPR012341">
    <property type="entry name" value="6hp_glycosidase-like_sf"/>
</dbReference>
<organism evidence="2 3">
    <name type="scientific">Candidatus Methanoperedens nitratireducens</name>
    <dbReference type="NCBI Taxonomy" id="1392998"/>
    <lineage>
        <taxon>Archaea</taxon>
        <taxon>Methanobacteriati</taxon>
        <taxon>Methanobacteriota</taxon>
        <taxon>Stenosarchaea group</taxon>
        <taxon>Methanomicrobia</taxon>
        <taxon>Methanosarcinales</taxon>
        <taxon>ANME-2 cluster</taxon>
        <taxon>Candidatus Methanoperedentaceae</taxon>
        <taxon>Candidatus Methanoperedens</taxon>
    </lineage>
</organism>
<name>A0A062V833_9EURY</name>
<dbReference type="InterPro" id="IPR004879">
    <property type="entry name" value="Ssp411-like_TRX"/>
</dbReference>
<gene>
    <name evidence="2" type="ORF">ANME2D_02268</name>
</gene>
<dbReference type="PIRSF" id="PIRSF006402">
    <property type="entry name" value="UCP006402_thioredoxin"/>
    <property type="match status" value="1"/>
</dbReference>
<dbReference type="GO" id="GO:0005975">
    <property type="term" value="P:carbohydrate metabolic process"/>
    <property type="evidence" value="ECO:0007669"/>
    <property type="project" value="InterPro"/>
</dbReference>
<dbReference type="PANTHER" id="PTHR42899:SF1">
    <property type="entry name" value="SPERMATOGENESIS-ASSOCIATED PROTEIN 20"/>
    <property type="match status" value="1"/>
</dbReference>
<reference evidence="2 3" key="1">
    <citation type="journal article" date="2013" name="Nature">
        <title>Anaerobic oxidation of methane coupled to nitrate reduction in a novel archaeal lineage.</title>
        <authorList>
            <person name="Haroon M.F."/>
            <person name="Hu S."/>
            <person name="Shi Y."/>
            <person name="Imelfort M."/>
            <person name="Keller J."/>
            <person name="Hugenholtz P."/>
            <person name="Yuan Z."/>
            <person name="Tyson G.W."/>
        </authorList>
    </citation>
    <scope>NUCLEOTIDE SEQUENCE [LARGE SCALE GENOMIC DNA]</scope>
    <source>
        <strain evidence="2 3">ANME-2d</strain>
    </source>
</reference>
<dbReference type="PATRIC" id="fig|1392998.3.peg.2264"/>
<accession>A0A062V833</accession>
<feature type="domain" description="Spermatogenesis-associated protein 20-like TRX" evidence="1">
    <location>
        <begin position="15"/>
        <end position="175"/>
    </location>
</feature>
<dbReference type="PANTHER" id="PTHR42899">
    <property type="entry name" value="SPERMATOGENESIS-ASSOCIATED PROTEIN 20"/>
    <property type="match status" value="1"/>
</dbReference>
<dbReference type="CDD" id="cd02955">
    <property type="entry name" value="SSP411"/>
    <property type="match status" value="1"/>
</dbReference>
<evidence type="ECO:0000313" key="3">
    <source>
        <dbReference type="Proteomes" id="UP000027153"/>
    </source>
</evidence>
<dbReference type="OrthoDB" id="28016at2157"/>
<dbReference type="InterPro" id="IPR024705">
    <property type="entry name" value="Ssp411"/>
</dbReference>
<evidence type="ECO:0000313" key="2">
    <source>
        <dbReference type="EMBL" id="KCZ71535.1"/>
    </source>
</evidence>
<comment type="caution">
    <text evidence="2">The sequence shown here is derived from an EMBL/GenBank/DDBJ whole genome shotgun (WGS) entry which is preliminary data.</text>
</comment>
<proteinExistence type="predicted"/>